<sequence>MSASVPSHNIKIVVPVPCCQPPAPTPVTPGMPSIGPFTGPTTASAQLNRVVLVDQSTGAVNVVFPSGVDGAMISVKSIPSGLFNGDQVALSTTGGQFIENPGLPSDPLVTTATFSGQIQREAYTWAFSGSTNTWYVVSDYEPPQAVVPPSPNHTITRDFVVADGYTVEVDDVISVQHPSSETEVTPGFTLPGSTSLPAALSDLSQYRILRAANIVFGFTNQYVVLAEVNASTSPTFGDPLYIEGVTANNEVIDGVAINTGLFVLLCRDKVLGSLYLIAFSTVDGTTNFTANPQSAIQNLDYTAPSMDVDPAFHRSTSNNYVIVAFVETATPNQVTMQPILPIDNPAPTPPGFTPAASQLVFTSSGSQDIIELELDPFPTRKSSLLVKNGDGLTQELLIVLLSGVTFTAYAPQPVAFSNPLEFGHLGGVIGSGGTLIVAERSNKYKTFSGATDLTLQVDEAPVFSIPGATVEYLQSSVYDSIFRPVITGIVNGTSSAICTGTRSDNFVMAWGPASYDLLPPVQNILYMNSSVALAAVYYEAQGRRVYGTAKYRIPYPALDVDSALLEGPFVSGIALTSGTGGETITATVFGVHEMSTAVVPGRLYYANTNGKISETIERGLRQFGAPVKLGQAVSGTAINFLLPAVQGPTFV</sequence>
<protein>
    <submittedName>
        <fullName evidence="1">Uncharacterized protein</fullName>
    </submittedName>
</protein>
<proteinExistence type="predicted"/>
<reference evidence="1" key="1">
    <citation type="journal article" date="2020" name="Nature">
        <title>Giant virus diversity and host interactions through global metagenomics.</title>
        <authorList>
            <person name="Schulz F."/>
            <person name="Roux S."/>
            <person name="Paez-Espino D."/>
            <person name="Jungbluth S."/>
            <person name="Walsh D.A."/>
            <person name="Denef V.J."/>
            <person name="McMahon K.D."/>
            <person name="Konstantinidis K.T."/>
            <person name="Eloe-Fadrosh E.A."/>
            <person name="Kyrpides N.C."/>
            <person name="Woyke T."/>
        </authorList>
    </citation>
    <scope>NUCLEOTIDE SEQUENCE</scope>
    <source>
        <strain evidence="1">GVMAG-S-1063924-116</strain>
    </source>
</reference>
<dbReference type="AlphaFoldDB" id="A0A6C0JUZ1"/>
<accession>A0A6C0JUZ1</accession>
<name>A0A6C0JUZ1_9ZZZZ</name>
<evidence type="ECO:0000313" key="1">
    <source>
        <dbReference type="EMBL" id="QHU08741.1"/>
    </source>
</evidence>
<organism evidence="1">
    <name type="scientific">viral metagenome</name>
    <dbReference type="NCBI Taxonomy" id="1070528"/>
    <lineage>
        <taxon>unclassified sequences</taxon>
        <taxon>metagenomes</taxon>
        <taxon>organismal metagenomes</taxon>
    </lineage>
</organism>
<dbReference type="EMBL" id="MN740698">
    <property type="protein sequence ID" value="QHU08741.1"/>
    <property type="molecule type" value="Genomic_DNA"/>
</dbReference>